<dbReference type="RefSeq" id="WP_039608928.1">
    <property type="nucleotide sequence ID" value="NZ_JWIC01000005.1"/>
</dbReference>
<keyword evidence="1" id="KW-0732">Signal</keyword>
<dbReference type="EMBL" id="JWIC01000005">
    <property type="protein sequence ID" value="KID57151.1"/>
    <property type="molecule type" value="Genomic_DNA"/>
</dbReference>
<comment type="caution">
    <text evidence="2">The sequence shown here is derived from an EMBL/GenBank/DDBJ whole genome shotgun (WGS) entry which is preliminary data.</text>
</comment>
<dbReference type="AlphaFoldDB" id="A0A0C1Q905"/>
<evidence type="ECO:0000313" key="2">
    <source>
        <dbReference type="EMBL" id="KID57151.1"/>
    </source>
</evidence>
<dbReference type="Pfam" id="PF10282">
    <property type="entry name" value="Lactonase"/>
    <property type="match status" value="1"/>
</dbReference>
<gene>
    <name evidence="2" type="ORF">JF50_07880</name>
</gene>
<dbReference type="InterPro" id="IPR011044">
    <property type="entry name" value="Quino_amine_DH_bsu"/>
</dbReference>
<evidence type="ECO:0000313" key="3">
    <source>
        <dbReference type="Proteomes" id="UP000031327"/>
    </source>
</evidence>
<proteinExistence type="predicted"/>
<feature type="chain" id="PRO_5002136738" description="Lactonase family protein" evidence="1">
    <location>
        <begin position="21"/>
        <end position="395"/>
    </location>
</feature>
<dbReference type="Gene3D" id="2.130.10.10">
    <property type="entry name" value="YVTN repeat-like/Quinoprotein amine dehydrogenase"/>
    <property type="match status" value="2"/>
</dbReference>
<dbReference type="Proteomes" id="UP000031327">
    <property type="component" value="Unassembled WGS sequence"/>
</dbReference>
<dbReference type="SUPFAM" id="SSF50969">
    <property type="entry name" value="YVTN repeat-like/Quinoprotein amine dehydrogenase"/>
    <property type="match status" value="1"/>
</dbReference>
<sequence length="395" mass="44244">MMFRTLFLFTLACASSLTLADQVITNKSPLRHKQTIKNANNPHFEIANPRYVFNTAAQVLLVVSGDSNALSIFKQNEQQKFQYSQSFSKQHNHQLALEGASDISYVIDSDIAIVSSFYSGSLSTFKRNDNGQFKHVETLSDHIDMKQAFRDYKKVRDKDTFKLIGAWDTLISQDNKTLYVASYQSNAVSTFEVKSSGKLNFLGQLLPNHNWGKPTSIAQSKDANWLYISGFEQSKISILHREKGAKYRLSQSIAHGEKQIQTMQNPQQIVITPDNQFLFVAASKSNSLNVFKRNASEYFELIQVIDHKQTDGLSGACCIAYADKHNLVFAAGEADKGFLVFRQSPSSGELTLIEHIKHSGLSNINGVSSISLSQDGQRVFVTTGKNNEIFIFEII</sequence>
<organism evidence="2 3">
    <name type="scientific">Pseudoalteromonas luteoviolacea</name>
    <dbReference type="NCBI Taxonomy" id="43657"/>
    <lineage>
        <taxon>Bacteria</taxon>
        <taxon>Pseudomonadati</taxon>
        <taxon>Pseudomonadota</taxon>
        <taxon>Gammaproteobacteria</taxon>
        <taxon>Alteromonadales</taxon>
        <taxon>Pseudoalteromonadaceae</taxon>
        <taxon>Pseudoalteromonas</taxon>
    </lineage>
</organism>
<feature type="signal peptide" evidence="1">
    <location>
        <begin position="1"/>
        <end position="20"/>
    </location>
</feature>
<dbReference type="OrthoDB" id="6253001at2"/>
<protein>
    <recommendedName>
        <fullName evidence="4">Lactonase family protein</fullName>
    </recommendedName>
</protein>
<dbReference type="InterPro" id="IPR051200">
    <property type="entry name" value="Host-pathogen_enzymatic-act"/>
</dbReference>
<evidence type="ECO:0008006" key="4">
    <source>
        <dbReference type="Google" id="ProtNLM"/>
    </source>
</evidence>
<dbReference type="PANTHER" id="PTHR47197:SF3">
    <property type="entry name" value="DIHYDRO-HEME D1 DEHYDROGENASE"/>
    <property type="match status" value="1"/>
</dbReference>
<name>A0A0C1Q905_9GAMM</name>
<dbReference type="InterPro" id="IPR015943">
    <property type="entry name" value="WD40/YVTN_repeat-like_dom_sf"/>
</dbReference>
<dbReference type="PANTHER" id="PTHR47197">
    <property type="entry name" value="PROTEIN NIRF"/>
    <property type="match status" value="1"/>
</dbReference>
<accession>A0A0C1Q905</accession>
<evidence type="ECO:0000256" key="1">
    <source>
        <dbReference type="SAM" id="SignalP"/>
    </source>
</evidence>
<reference evidence="2 3" key="1">
    <citation type="submission" date="2014-12" db="EMBL/GenBank/DDBJ databases">
        <title>Draft Genome Sequence of Pseudoalteromonas luteoviolacea HI1.</title>
        <authorList>
            <person name="Asahina A.Y."/>
            <person name="Hadfield M.G."/>
        </authorList>
    </citation>
    <scope>NUCLEOTIDE SEQUENCE [LARGE SCALE GENOMIC DNA]</scope>
    <source>
        <strain evidence="2 3">HI1</strain>
    </source>
</reference>
<dbReference type="InterPro" id="IPR019405">
    <property type="entry name" value="Lactonase_7-beta_prop"/>
</dbReference>